<comment type="caution">
    <text evidence="1">The sequence shown here is derived from an EMBL/GenBank/DDBJ whole genome shotgun (WGS) entry which is preliminary data.</text>
</comment>
<gene>
    <name evidence="1" type="ORF">LIER_13382</name>
</gene>
<sequence>MLYRLLKFYIQLRGLDWGIIKNLPYHPQYPFLTTFELNDDFLDRVSKDAYLILWYLAKVCTFKLHISADALLRYLAKCLLTDQDREFKVFHKWLTLFHDTTWWQENICKTMSIMSVNVTFRIKTTIFQEGRNMKIQKEFEAKMASELRICAIIRTDHSGPNILTQVIEASIQARFKIIFPPKLREKICRWLFRYYNIPPRPAQDFGPTATFILHD</sequence>
<dbReference type="EMBL" id="BAABME010002693">
    <property type="protein sequence ID" value="GAA0155712.1"/>
    <property type="molecule type" value="Genomic_DNA"/>
</dbReference>
<organism evidence="1 2">
    <name type="scientific">Lithospermum erythrorhizon</name>
    <name type="common">Purple gromwell</name>
    <name type="synonym">Lithospermum officinale var. erythrorhizon</name>
    <dbReference type="NCBI Taxonomy" id="34254"/>
    <lineage>
        <taxon>Eukaryota</taxon>
        <taxon>Viridiplantae</taxon>
        <taxon>Streptophyta</taxon>
        <taxon>Embryophyta</taxon>
        <taxon>Tracheophyta</taxon>
        <taxon>Spermatophyta</taxon>
        <taxon>Magnoliopsida</taxon>
        <taxon>eudicotyledons</taxon>
        <taxon>Gunneridae</taxon>
        <taxon>Pentapetalae</taxon>
        <taxon>asterids</taxon>
        <taxon>lamiids</taxon>
        <taxon>Boraginales</taxon>
        <taxon>Boraginaceae</taxon>
        <taxon>Boraginoideae</taxon>
        <taxon>Lithospermeae</taxon>
        <taxon>Lithospermum</taxon>
    </lineage>
</organism>
<name>A0AAV3Q0F5_LITER</name>
<dbReference type="AlphaFoldDB" id="A0AAV3Q0F5"/>
<accession>A0AAV3Q0F5</accession>
<evidence type="ECO:0000313" key="2">
    <source>
        <dbReference type="Proteomes" id="UP001454036"/>
    </source>
</evidence>
<evidence type="ECO:0000313" key="1">
    <source>
        <dbReference type="EMBL" id="GAA0155712.1"/>
    </source>
</evidence>
<reference evidence="1 2" key="1">
    <citation type="submission" date="2024-01" db="EMBL/GenBank/DDBJ databases">
        <title>The complete chloroplast genome sequence of Lithospermum erythrorhizon: insights into the phylogenetic relationship among Boraginaceae species and the maternal lineages of purple gromwells.</title>
        <authorList>
            <person name="Okada T."/>
            <person name="Watanabe K."/>
        </authorList>
    </citation>
    <scope>NUCLEOTIDE SEQUENCE [LARGE SCALE GENOMIC DNA]</scope>
</reference>
<dbReference type="Proteomes" id="UP001454036">
    <property type="component" value="Unassembled WGS sequence"/>
</dbReference>
<keyword evidence="2" id="KW-1185">Reference proteome</keyword>
<proteinExistence type="predicted"/>
<protein>
    <submittedName>
        <fullName evidence="1">Uncharacterized protein</fullName>
    </submittedName>
</protein>